<evidence type="ECO:0000313" key="15">
    <source>
        <dbReference type="EMBL" id="TDD53568.1"/>
    </source>
</evidence>
<dbReference type="Gene3D" id="2.60.40.1730">
    <property type="entry name" value="tricorn interacting facor f3 domain"/>
    <property type="match status" value="1"/>
</dbReference>
<evidence type="ECO:0000256" key="3">
    <source>
        <dbReference type="ARBA" id="ARBA00010136"/>
    </source>
</evidence>
<dbReference type="Pfam" id="PF17900">
    <property type="entry name" value="Peptidase_M1_N"/>
    <property type="match status" value="1"/>
</dbReference>
<dbReference type="PRINTS" id="PR00756">
    <property type="entry name" value="ALADIPTASE"/>
</dbReference>
<evidence type="ECO:0000256" key="10">
    <source>
        <dbReference type="ARBA" id="ARBA00023049"/>
    </source>
</evidence>
<evidence type="ECO:0000259" key="14">
    <source>
        <dbReference type="Pfam" id="PF17900"/>
    </source>
</evidence>
<evidence type="ECO:0000256" key="12">
    <source>
        <dbReference type="ARBA" id="ARBA00031533"/>
    </source>
</evidence>
<dbReference type="SUPFAM" id="SSF55486">
    <property type="entry name" value="Metalloproteases ('zincins'), catalytic domain"/>
    <property type="match status" value="1"/>
</dbReference>
<dbReference type="InterPro" id="IPR027268">
    <property type="entry name" value="Peptidase_M4/M1_CTD_sf"/>
</dbReference>
<dbReference type="InterPro" id="IPR014782">
    <property type="entry name" value="Peptidase_M1_dom"/>
</dbReference>
<dbReference type="GO" id="GO:0008270">
    <property type="term" value="F:zinc ion binding"/>
    <property type="evidence" value="ECO:0007669"/>
    <property type="project" value="InterPro"/>
</dbReference>
<comment type="catalytic activity">
    <reaction evidence="1">
        <text>Release of an N-terminal amino acid, Xaa-|-Yaa- from a peptide, amide or arylamide. Xaa is preferably Ala, but may be most amino acids including Pro (slow action). When a terminal hydrophobic residue is followed by a prolyl residue, the two may be released as an intact Xaa-Pro dipeptide.</text>
        <dbReference type="EC" id="3.4.11.2"/>
    </reaction>
</comment>
<dbReference type="GO" id="GO:0006508">
    <property type="term" value="P:proteolysis"/>
    <property type="evidence" value="ECO:0007669"/>
    <property type="project" value="UniProtKB-KW"/>
</dbReference>
<evidence type="ECO:0000256" key="11">
    <source>
        <dbReference type="ARBA" id="ARBA00029811"/>
    </source>
</evidence>
<evidence type="ECO:0000259" key="13">
    <source>
        <dbReference type="Pfam" id="PF01433"/>
    </source>
</evidence>
<keyword evidence="7" id="KW-0479">Metal-binding</keyword>
<dbReference type="GO" id="GO:0016285">
    <property type="term" value="F:alanyl aminopeptidase activity"/>
    <property type="evidence" value="ECO:0007669"/>
    <property type="project" value="UniProtKB-EC"/>
</dbReference>
<reference evidence="15 16" key="1">
    <citation type="submission" date="2019-03" db="EMBL/GenBank/DDBJ databases">
        <title>Draft genome sequences of novel Actinobacteria.</title>
        <authorList>
            <person name="Sahin N."/>
            <person name="Ay H."/>
            <person name="Saygin H."/>
        </authorList>
    </citation>
    <scope>NUCLEOTIDE SEQUENCE [LARGE SCALE GENOMIC DNA]</scope>
    <source>
        <strain evidence="15 16">JCM 13523</strain>
    </source>
</reference>
<evidence type="ECO:0000313" key="16">
    <source>
        <dbReference type="Proteomes" id="UP000295124"/>
    </source>
</evidence>
<dbReference type="InterPro" id="IPR045357">
    <property type="entry name" value="Aminopeptidase_N-like_N"/>
</dbReference>
<dbReference type="GO" id="GO:0008237">
    <property type="term" value="F:metallopeptidase activity"/>
    <property type="evidence" value="ECO:0007669"/>
    <property type="project" value="UniProtKB-KW"/>
</dbReference>
<dbReference type="AlphaFoldDB" id="A0A4R4Z604"/>
<keyword evidence="10" id="KW-0482">Metalloprotease</keyword>
<dbReference type="Pfam" id="PF01433">
    <property type="entry name" value="Peptidase_M1"/>
    <property type="match status" value="1"/>
</dbReference>
<accession>A0A4R4Z604</accession>
<evidence type="ECO:0000256" key="4">
    <source>
        <dbReference type="ARBA" id="ARBA00012564"/>
    </source>
</evidence>
<organism evidence="15 16">
    <name type="scientific">Kribbella antibiotica</name>
    <dbReference type="NCBI Taxonomy" id="190195"/>
    <lineage>
        <taxon>Bacteria</taxon>
        <taxon>Bacillati</taxon>
        <taxon>Actinomycetota</taxon>
        <taxon>Actinomycetes</taxon>
        <taxon>Propionibacteriales</taxon>
        <taxon>Kribbellaceae</taxon>
        <taxon>Kribbella</taxon>
    </lineage>
</organism>
<dbReference type="SUPFAM" id="SSF63737">
    <property type="entry name" value="Leukotriene A4 hydrolase N-terminal domain"/>
    <property type="match status" value="1"/>
</dbReference>
<evidence type="ECO:0000256" key="5">
    <source>
        <dbReference type="ARBA" id="ARBA00015611"/>
    </source>
</evidence>
<keyword evidence="6" id="KW-0645">Protease</keyword>
<keyword evidence="16" id="KW-1185">Reference proteome</keyword>
<keyword evidence="8" id="KW-0378">Hydrolase</keyword>
<evidence type="ECO:0000256" key="9">
    <source>
        <dbReference type="ARBA" id="ARBA00022833"/>
    </source>
</evidence>
<dbReference type="Gene3D" id="1.10.390.10">
    <property type="entry name" value="Neutral Protease Domain 2"/>
    <property type="match status" value="1"/>
</dbReference>
<feature type="domain" description="Peptidase M1 membrane alanine aminopeptidase" evidence="13">
    <location>
        <begin position="319"/>
        <end position="496"/>
    </location>
</feature>
<evidence type="ECO:0000256" key="6">
    <source>
        <dbReference type="ARBA" id="ARBA00022670"/>
    </source>
</evidence>
<proteinExistence type="inferred from homology"/>
<dbReference type="EMBL" id="SMKX01000099">
    <property type="protein sequence ID" value="TDD53568.1"/>
    <property type="molecule type" value="Genomic_DNA"/>
</dbReference>
<dbReference type="PANTHER" id="PTHR11533">
    <property type="entry name" value="PROTEASE M1 ZINC METALLOPROTEASE"/>
    <property type="match status" value="1"/>
</dbReference>
<sequence>MGQNRPDHPTLEELALTVRRPGRLAAGSAAIALLSTALIAGPSLGAQAGGGNFPATPGSPGVGDVVYPNLGNGGYQADRYELDLKYDAATRLVAGHVKILATTTQNLSAFNLDSFGLDITELRVNGSTELFRQEGEELVVSLEWPIRTATKFVIDVSYTADPRKIKPPAGGWVATPDGFATAPQPAGAHTIFPGNDHPSDKADYVIRVTAPQGTIGVASGKHVGDQVNADGSTTSTYQTLNPMATELVQASVGDYTIIRRNPDAPATDPVLRDVVPTARIPKVDAALKLTAGQLDWLTQRLGAFPLEAYGILPANNDAADAFDFTGLETQTLTLYKPNYLAQTEDKIGSHMMHELAHSYFGNSLTPASWSDLWFNEGHADYYGLIYRYERGWPDTRGYTTMVDRMKFTYSQGDLWRKSSGPVAKPNAQNLFDNQRYTGGVLVLYALAEKIGQDKFHQIEQAALSTHRNSTISTEQYITLATTVSGDAGVRPFLEDWLYGTKTPPMPNHPDWTVVAPTAKALRTANVQSDRLGN</sequence>
<comment type="cofactor">
    <cofactor evidence="2">
        <name>Zn(2+)</name>
        <dbReference type="ChEBI" id="CHEBI:29105"/>
    </cofactor>
</comment>
<gene>
    <name evidence="15" type="ORF">E1263_27905</name>
</gene>
<evidence type="ECO:0000256" key="7">
    <source>
        <dbReference type="ARBA" id="ARBA00022723"/>
    </source>
</evidence>
<evidence type="ECO:0000256" key="1">
    <source>
        <dbReference type="ARBA" id="ARBA00000098"/>
    </source>
</evidence>
<keyword evidence="9" id="KW-0862">Zinc</keyword>
<name>A0A4R4Z604_9ACTN</name>
<comment type="caution">
    <text evidence="15">The sequence shown here is derived from an EMBL/GenBank/DDBJ whole genome shotgun (WGS) entry which is preliminary data.</text>
</comment>
<dbReference type="Proteomes" id="UP000295124">
    <property type="component" value="Unassembled WGS sequence"/>
</dbReference>
<protein>
    <recommendedName>
        <fullName evidence="5">Aminopeptidase N</fullName>
        <ecNumber evidence="4">3.4.11.2</ecNumber>
    </recommendedName>
    <alternativeName>
        <fullName evidence="11">Alanine aminopeptidase</fullName>
    </alternativeName>
    <alternativeName>
        <fullName evidence="12">Lysyl aminopeptidase</fullName>
    </alternativeName>
</protein>
<dbReference type="OrthoDB" id="100605at2"/>
<dbReference type="InterPro" id="IPR001930">
    <property type="entry name" value="Peptidase_M1"/>
</dbReference>
<dbReference type="EC" id="3.4.11.2" evidence="4"/>
<comment type="similarity">
    <text evidence="3">Belongs to the peptidase M1 family.</text>
</comment>
<dbReference type="InterPro" id="IPR050344">
    <property type="entry name" value="Peptidase_M1_aminopeptidases"/>
</dbReference>
<dbReference type="InterPro" id="IPR042097">
    <property type="entry name" value="Aminopeptidase_N-like_N_sf"/>
</dbReference>
<evidence type="ECO:0000256" key="8">
    <source>
        <dbReference type="ARBA" id="ARBA00022801"/>
    </source>
</evidence>
<evidence type="ECO:0000256" key="2">
    <source>
        <dbReference type="ARBA" id="ARBA00001947"/>
    </source>
</evidence>
<feature type="domain" description="Aminopeptidase N-like N-terminal" evidence="14">
    <location>
        <begin position="78"/>
        <end position="245"/>
    </location>
</feature>
<dbReference type="CDD" id="cd09603">
    <property type="entry name" value="M1_APN_like"/>
    <property type="match status" value="1"/>
</dbReference>